<evidence type="ECO:0000313" key="3">
    <source>
        <dbReference type="EMBL" id="MFD1788460.1"/>
    </source>
</evidence>
<evidence type="ECO:0000313" key="4">
    <source>
        <dbReference type="Proteomes" id="UP001597283"/>
    </source>
</evidence>
<dbReference type="InterPro" id="IPR006116">
    <property type="entry name" value="NT_2-5OAS_ClassI-CCAase"/>
</dbReference>
<dbReference type="RefSeq" id="WP_380940838.1">
    <property type="nucleotide sequence ID" value="NZ_JBHUFC010000003.1"/>
</dbReference>
<keyword evidence="4" id="KW-1185">Reference proteome</keyword>
<dbReference type="InterPro" id="IPR040511">
    <property type="entry name" value="AGS_C"/>
</dbReference>
<dbReference type="SUPFAM" id="SSF81301">
    <property type="entry name" value="Nucleotidyltransferase"/>
    <property type="match status" value="1"/>
</dbReference>
<dbReference type="Pfam" id="PF18144">
    <property type="entry name" value="SMODS"/>
    <property type="match status" value="1"/>
</dbReference>
<protein>
    <submittedName>
        <fullName evidence="3">Cyclic GMP-AMP synthase DncV-like nucleotidyltransferase</fullName>
    </submittedName>
</protein>
<reference evidence="4" key="1">
    <citation type="journal article" date="2019" name="Int. J. Syst. Evol. Microbiol.">
        <title>The Global Catalogue of Microorganisms (GCM) 10K type strain sequencing project: providing services to taxonomists for standard genome sequencing and annotation.</title>
        <authorList>
            <consortium name="The Broad Institute Genomics Platform"/>
            <consortium name="The Broad Institute Genome Sequencing Center for Infectious Disease"/>
            <person name="Wu L."/>
            <person name="Ma J."/>
        </authorList>
    </citation>
    <scope>NUCLEOTIDE SEQUENCE [LARGE SCALE GENOMIC DNA]</scope>
    <source>
        <strain evidence="4">Q85</strain>
    </source>
</reference>
<keyword evidence="1" id="KW-0051">Antiviral defense</keyword>
<dbReference type="EMBL" id="JBHUFC010000003">
    <property type="protein sequence ID" value="MFD1788460.1"/>
    <property type="molecule type" value="Genomic_DNA"/>
</dbReference>
<sequence>MKLTGCFTSFLKDTVNLNQTRIGDLERSIEAIQRFIRQSTWEPGIRGFEEQGSWAHDTIIKPVDQGEFDADLLVMVDPVDGWTAKDYVKELGKVFKASPTYGDKTKTWDYCVTITYANERKIDIAPCIVDRVYVGTYEVCNAKTDAFEDSAPIEYTQWMKDQNGYSGSNSFRKVTRLVKYLRDIKLTFSCQSVLLTTLLGNHIYSWDKGTDAFADVPTALKTIMGRLDDWLQDRPFKPEVRNPKLWTEDFASSWADEKYSNFRDKIHRYRGWIDEAYDALTRSDSIVAWRRVFGSDFAKGETVDLKKSLNEASAMARVMVASDSTYQHDLVRDVLIYGTGVVPNSVTHPAHQTPSPWPISSRPWIDIYITATHQRKRSRAGKVIGSGDVIAPTGGLMFHALLADGQPIPHDCHIRWRITNTGAAAMFAGCGRGDFYSAEKGNTRWEPLQYHGVHTAEAFLVSSDGTLRGQSLPFHVVLD</sequence>
<dbReference type="Proteomes" id="UP001597283">
    <property type="component" value="Unassembled WGS sequence"/>
</dbReference>
<dbReference type="Pfam" id="PF18134">
    <property type="entry name" value="AGS_C"/>
    <property type="match status" value="1"/>
</dbReference>
<name>A0ABW4NE81_9SPHN</name>
<accession>A0ABW4NE81</accession>
<dbReference type="CDD" id="cd05400">
    <property type="entry name" value="NT_2-5OAS_ClassI-CCAase"/>
    <property type="match status" value="1"/>
</dbReference>
<dbReference type="InterPro" id="IPR043519">
    <property type="entry name" value="NT_sf"/>
</dbReference>
<evidence type="ECO:0000256" key="1">
    <source>
        <dbReference type="ARBA" id="ARBA00023118"/>
    </source>
</evidence>
<proteinExistence type="predicted"/>
<comment type="caution">
    <text evidence="3">The sequence shown here is derived from an EMBL/GenBank/DDBJ whole genome shotgun (WGS) entry which is preliminary data.</text>
</comment>
<organism evidence="3 4">
    <name type="scientific">Sphingomonas floccifaciens</name>
    <dbReference type="NCBI Taxonomy" id="1844115"/>
    <lineage>
        <taxon>Bacteria</taxon>
        <taxon>Pseudomonadati</taxon>
        <taxon>Pseudomonadota</taxon>
        <taxon>Alphaproteobacteria</taxon>
        <taxon>Sphingomonadales</taxon>
        <taxon>Sphingomonadaceae</taxon>
        <taxon>Sphingomonas</taxon>
    </lineage>
</organism>
<evidence type="ECO:0000259" key="2">
    <source>
        <dbReference type="Pfam" id="PF18134"/>
    </source>
</evidence>
<feature type="domain" description="Adenylyl/Guanylyl and SMODS C-terminal sensor" evidence="2">
    <location>
        <begin position="351"/>
        <end position="476"/>
    </location>
</feature>
<gene>
    <name evidence="3" type="ORF">ACFSC3_12840</name>
</gene>